<dbReference type="PANTHER" id="PTHR45661">
    <property type="entry name" value="SURFACE ANTIGEN"/>
    <property type="match status" value="1"/>
</dbReference>
<evidence type="ECO:0000256" key="2">
    <source>
        <dbReference type="SAM" id="Phobius"/>
    </source>
</evidence>
<gene>
    <name evidence="3" type="ORF">OCV99_01225</name>
</gene>
<name>A0ABT2RII8_9FIRM</name>
<accession>A0ABT2RII8</accession>
<evidence type="ECO:0000256" key="1">
    <source>
        <dbReference type="SAM" id="MobiDB-lite"/>
    </source>
</evidence>
<feature type="transmembrane region" description="Helical" evidence="2">
    <location>
        <begin position="12"/>
        <end position="33"/>
    </location>
</feature>
<dbReference type="Pfam" id="PF13306">
    <property type="entry name" value="LRR_5"/>
    <property type="match status" value="1"/>
</dbReference>
<proteinExistence type="predicted"/>
<evidence type="ECO:0000313" key="3">
    <source>
        <dbReference type="EMBL" id="MCU6685187.1"/>
    </source>
</evidence>
<reference evidence="3 4" key="1">
    <citation type="journal article" date="2021" name="ISME Commun">
        <title>Automated analysis of genomic sequences facilitates high-throughput and comprehensive description of bacteria.</title>
        <authorList>
            <person name="Hitch T.C.A."/>
        </authorList>
    </citation>
    <scope>NUCLEOTIDE SEQUENCE [LARGE SCALE GENOMIC DNA]</scope>
    <source>
        <strain evidence="3 4">Sanger_03</strain>
    </source>
</reference>
<dbReference type="RefSeq" id="WP_227192303.1">
    <property type="nucleotide sequence ID" value="NZ_JAOQJU010000001.1"/>
</dbReference>
<dbReference type="InterPro" id="IPR053139">
    <property type="entry name" value="Surface_bspA-like"/>
</dbReference>
<keyword evidence="4" id="KW-1185">Reference proteome</keyword>
<dbReference type="SUPFAM" id="SSF52058">
    <property type="entry name" value="L domain-like"/>
    <property type="match status" value="1"/>
</dbReference>
<sequence length="269" mass="29149">MKISESGKSKKKWLIVALAIVLVIGIFAAIGVMNGSQEEPEYSEDSGNEEDQSVYSPDSANEEDQGEVEEVEADSDYSDFVWMKNETGDGIVIYGYNGEETEVQIPAEIDGMSVTEIGEKAFYINSFLTAVNLPDSIVKIGKDAFNGCFNLAEVNLPDSVAEIGEYAFCGCSSLIEVNLPDSVAEIGSSTFLSCTSLTKVDLPDGLNKIGMCAFSWCENLREIDFQDCSGLQEIGMLAFSECGNLGSISVPQGCKVEDQGENSPRIEYY</sequence>
<dbReference type="InterPro" id="IPR032675">
    <property type="entry name" value="LRR_dom_sf"/>
</dbReference>
<dbReference type="PANTHER" id="PTHR45661:SF3">
    <property type="entry name" value="IG-LIKE DOMAIN-CONTAINING PROTEIN"/>
    <property type="match status" value="1"/>
</dbReference>
<dbReference type="EMBL" id="JAOQJU010000001">
    <property type="protein sequence ID" value="MCU6685187.1"/>
    <property type="molecule type" value="Genomic_DNA"/>
</dbReference>
<keyword evidence="2" id="KW-1133">Transmembrane helix</keyword>
<organism evidence="3 4">
    <name type="scientific">Dorea acetigenes</name>
    <dbReference type="NCBI Taxonomy" id="2981787"/>
    <lineage>
        <taxon>Bacteria</taxon>
        <taxon>Bacillati</taxon>
        <taxon>Bacillota</taxon>
        <taxon>Clostridia</taxon>
        <taxon>Lachnospirales</taxon>
        <taxon>Lachnospiraceae</taxon>
        <taxon>Dorea</taxon>
    </lineage>
</organism>
<comment type="caution">
    <text evidence="3">The sequence shown here is derived from an EMBL/GenBank/DDBJ whole genome shotgun (WGS) entry which is preliminary data.</text>
</comment>
<feature type="region of interest" description="Disordered" evidence="1">
    <location>
        <begin position="37"/>
        <end position="74"/>
    </location>
</feature>
<keyword evidence="2" id="KW-0812">Transmembrane</keyword>
<dbReference type="InterPro" id="IPR026906">
    <property type="entry name" value="LRR_5"/>
</dbReference>
<feature type="compositionally biased region" description="Acidic residues" evidence="1">
    <location>
        <begin position="60"/>
        <end position="74"/>
    </location>
</feature>
<evidence type="ECO:0000313" key="4">
    <source>
        <dbReference type="Proteomes" id="UP001652431"/>
    </source>
</evidence>
<dbReference type="Proteomes" id="UP001652431">
    <property type="component" value="Unassembled WGS sequence"/>
</dbReference>
<dbReference type="Gene3D" id="3.80.10.10">
    <property type="entry name" value="Ribonuclease Inhibitor"/>
    <property type="match status" value="1"/>
</dbReference>
<protein>
    <submittedName>
        <fullName evidence="3">Leucine-rich repeat domain-containing protein</fullName>
    </submittedName>
</protein>
<keyword evidence="2" id="KW-0472">Membrane</keyword>
<feature type="compositionally biased region" description="Acidic residues" evidence="1">
    <location>
        <begin position="38"/>
        <end position="52"/>
    </location>
</feature>